<reference evidence="1 2" key="1">
    <citation type="submission" date="2014-04" db="EMBL/GenBank/DDBJ databases">
        <authorList>
            <consortium name="DOE Joint Genome Institute"/>
            <person name="Kuo A."/>
            <person name="Kohler A."/>
            <person name="Costa M.D."/>
            <person name="Nagy L.G."/>
            <person name="Floudas D."/>
            <person name="Copeland A."/>
            <person name="Barry K.W."/>
            <person name="Cichocki N."/>
            <person name="Veneault-Fourrey C."/>
            <person name="LaButti K."/>
            <person name="Lindquist E.A."/>
            <person name="Lipzen A."/>
            <person name="Lundell T."/>
            <person name="Morin E."/>
            <person name="Murat C."/>
            <person name="Sun H."/>
            <person name="Tunlid A."/>
            <person name="Henrissat B."/>
            <person name="Grigoriev I.V."/>
            <person name="Hibbett D.S."/>
            <person name="Martin F."/>
            <person name="Nordberg H.P."/>
            <person name="Cantor M.N."/>
            <person name="Hua S.X."/>
        </authorList>
    </citation>
    <scope>NUCLEOTIDE SEQUENCE [LARGE SCALE GENOMIC DNA]</scope>
    <source>
        <strain evidence="1 2">441</strain>
    </source>
</reference>
<organism evidence="1 2">
    <name type="scientific">Pisolithus microcarpus 441</name>
    <dbReference type="NCBI Taxonomy" id="765257"/>
    <lineage>
        <taxon>Eukaryota</taxon>
        <taxon>Fungi</taxon>
        <taxon>Dikarya</taxon>
        <taxon>Basidiomycota</taxon>
        <taxon>Agaricomycotina</taxon>
        <taxon>Agaricomycetes</taxon>
        <taxon>Agaricomycetidae</taxon>
        <taxon>Boletales</taxon>
        <taxon>Sclerodermatineae</taxon>
        <taxon>Pisolithaceae</taxon>
        <taxon>Pisolithus</taxon>
    </lineage>
</organism>
<dbReference type="Proteomes" id="UP000054018">
    <property type="component" value="Unassembled WGS sequence"/>
</dbReference>
<sequence length="145" mass="16483">MITWALTPSRLFARDVTLPQSQRLLYPLAAIPIPLRFFSAIIRTQHQQARSNEIRHAIQLCPEHNLTAHVTNWFRTTMPIRYLSRAVIFRGAAFTTTRPGLVRTSLINSAVSCWRLRRPVSQVSHPPLDVGSRVCGESPADTREQ</sequence>
<dbReference type="HOGENOM" id="CLU_1787579_0_0_1"/>
<name>A0A0C9ZAG4_9AGAM</name>
<keyword evidence="2" id="KW-1185">Reference proteome</keyword>
<accession>A0A0C9ZAG4</accession>
<proteinExistence type="predicted"/>
<dbReference type="AlphaFoldDB" id="A0A0C9ZAG4"/>
<dbReference type="EMBL" id="KN833843">
    <property type="protein sequence ID" value="KIK16918.1"/>
    <property type="molecule type" value="Genomic_DNA"/>
</dbReference>
<protein>
    <submittedName>
        <fullName evidence="1">Uncharacterized protein</fullName>
    </submittedName>
</protein>
<evidence type="ECO:0000313" key="1">
    <source>
        <dbReference type="EMBL" id="KIK16918.1"/>
    </source>
</evidence>
<reference evidence="2" key="2">
    <citation type="submission" date="2015-01" db="EMBL/GenBank/DDBJ databases">
        <title>Evolutionary Origins and Diversification of the Mycorrhizal Mutualists.</title>
        <authorList>
            <consortium name="DOE Joint Genome Institute"/>
            <consortium name="Mycorrhizal Genomics Consortium"/>
            <person name="Kohler A."/>
            <person name="Kuo A."/>
            <person name="Nagy L.G."/>
            <person name="Floudas D."/>
            <person name="Copeland A."/>
            <person name="Barry K.W."/>
            <person name="Cichocki N."/>
            <person name="Veneault-Fourrey C."/>
            <person name="LaButti K."/>
            <person name="Lindquist E.A."/>
            <person name="Lipzen A."/>
            <person name="Lundell T."/>
            <person name="Morin E."/>
            <person name="Murat C."/>
            <person name="Riley R."/>
            <person name="Ohm R."/>
            <person name="Sun H."/>
            <person name="Tunlid A."/>
            <person name="Henrissat B."/>
            <person name="Grigoriev I.V."/>
            <person name="Hibbett D.S."/>
            <person name="Martin F."/>
        </authorList>
    </citation>
    <scope>NUCLEOTIDE SEQUENCE [LARGE SCALE GENOMIC DNA]</scope>
    <source>
        <strain evidence="2">441</strain>
    </source>
</reference>
<evidence type="ECO:0000313" key="2">
    <source>
        <dbReference type="Proteomes" id="UP000054018"/>
    </source>
</evidence>
<gene>
    <name evidence="1" type="ORF">PISMIDRAFT_239180</name>
</gene>